<comment type="caution">
    <text evidence="1">The sequence shown here is derived from an EMBL/GenBank/DDBJ whole genome shotgun (WGS) entry which is preliminary data.</text>
</comment>
<proteinExistence type="predicted"/>
<name>A0A0F9B4B3_9ZZZZ</name>
<dbReference type="EMBL" id="LAZR01051290">
    <property type="protein sequence ID" value="KKK85479.1"/>
    <property type="molecule type" value="Genomic_DNA"/>
</dbReference>
<gene>
    <name evidence="1" type="ORF">LCGC14_2772870</name>
</gene>
<evidence type="ECO:0000313" key="1">
    <source>
        <dbReference type="EMBL" id="KKK85479.1"/>
    </source>
</evidence>
<sequence>MKITVFKKRPYSAMVNVSQDEAWRLVRSLVDQMQKNDPNTERLEMTDVAGQYFSIAVTPDLIRSLTSWDRRALIDGYALLVKHIHDSASAEGKEFLDLVQKAYGKELETALAKLSKLPEE</sequence>
<dbReference type="AlphaFoldDB" id="A0A0F9B4B3"/>
<organism evidence="1">
    <name type="scientific">marine sediment metagenome</name>
    <dbReference type="NCBI Taxonomy" id="412755"/>
    <lineage>
        <taxon>unclassified sequences</taxon>
        <taxon>metagenomes</taxon>
        <taxon>ecological metagenomes</taxon>
    </lineage>
</organism>
<protein>
    <submittedName>
        <fullName evidence="1">Uncharacterized protein</fullName>
    </submittedName>
</protein>
<accession>A0A0F9B4B3</accession>
<reference evidence="1" key="1">
    <citation type="journal article" date="2015" name="Nature">
        <title>Complex archaea that bridge the gap between prokaryotes and eukaryotes.</title>
        <authorList>
            <person name="Spang A."/>
            <person name="Saw J.H."/>
            <person name="Jorgensen S.L."/>
            <person name="Zaremba-Niedzwiedzka K."/>
            <person name="Martijn J."/>
            <person name="Lind A.E."/>
            <person name="van Eijk R."/>
            <person name="Schleper C."/>
            <person name="Guy L."/>
            <person name="Ettema T.J."/>
        </authorList>
    </citation>
    <scope>NUCLEOTIDE SEQUENCE</scope>
</reference>